<dbReference type="Pfam" id="PF12146">
    <property type="entry name" value="Hydrolase_4"/>
    <property type="match status" value="1"/>
</dbReference>
<name>A0A4R0MWS4_9SPHI</name>
<dbReference type="GO" id="GO:0016787">
    <property type="term" value="F:hydrolase activity"/>
    <property type="evidence" value="ECO:0007669"/>
    <property type="project" value="UniProtKB-KW"/>
</dbReference>
<sequence>MQLQINQIPPPFLPHCTAPSSDIILLHGLFGQLSNWKSVENNFAFKHKVWAPELPLFQSLVGQSLNRLVAFLEHYIEKNNIEKPILIGNSLGGHIALLYTLKHPEKVEKLVLTGSSGLYENTFGGTFPRVKDYDYIKSKIEGVFDRKEVVNDEMIDHVFGIVQQKLKVLSVIGLARDAQKQNLANYLPLINIPVLLIWGLQDIVTPPAVAEQFHNLLPNSTLHFINNCGHAPMMEQPELFNGYVNNFLAN</sequence>
<dbReference type="SUPFAM" id="SSF53474">
    <property type="entry name" value="alpha/beta-Hydrolases"/>
    <property type="match status" value="1"/>
</dbReference>
<dbReference type="AlphaFoldDB" id="A0A4R0MWS4"/>
<dbReference type="PRINTS" id="PR00111">
    <property type="entry name" value="ABHYDROLASE"/>
</dbReference>
<dbReference type="InterPro" id="IPR029058">
    <property type="entry name" value="AB_hydrolase_fold"/>
</dbReference>
<keyword evidence="3" id="KW-1185">Reference proteome</keyword>
<dbReference type="Gene3D" id="3.40.50.1820">
    <property type="entry name" value="alpha/beta hydrolase"/>
    <property type="match status" value="1"/>
</dbReference>
<reference evidence="2 3" key="1">
    <citation type="submission" date="2019-02" db="EMBL/GenBank/DDBJ databases">
        <title>Pedobacter sp. RP-1-13 sp. nov., isolated from Arctic soil.</title>
        <authorList>
            <person name="Dahal R.H."/>
        </authorList>
    </citation>
    <scope>NUCLEOTIDE SEQUENCE [LARGE SCALE GENOMIC DNA]</scope>
    <source>
        <strain evidence="2 3">RP-1-13</strain>
    </source>
</reference>
<dbReference type="Proteomes" id="UP000292884">
    <property type="component" value="Unassembled WGS sequence"/>
</dbReference>
<dbReference type="EMBL" id="SJSK01000002">
    <property type="protein sequence ID" value="TCC91650.1"/>
    <property type="molecule type" value="Genomic_DNA"/>
</dbReference>
<evidence type="ECO:0000313" key="3">
    <source>
        <dbReference type="Proteomes" id="UP000292884"/>
    </source>
</evidence>
<proteinExistence type="predicted"/>
<keyword evidence="2" id="KW-0378">Hydrolase</keyword>
<gene>
    <name evidence="2" type="ORF">EZ428_07770</name>
</gene>
<dbReference type="OrthoDB" id="9780932at2"/>
<evidence type="ECO:0000313" key="2">
    <source>
        <dbReference type="EMBL" id="TCC91650.1"/>
    </source>
</evidence>
<dbReference type="InterPro" id="IPR000073">
    <property type="entry name" value="AB_hydrolase_1"/>
</dbReference>
<dbReference type="PANTHER" id="PTHR46438">
    <property type="entry name" value="ALPHA/BETA-HYDROLASES SUPERFAMILY PROTEIN"/>
    <property type="match status" value="1"/>
</dbReference>
<evidence type="ECO:0000259" key="1">
    <source>
        <dbReference type="Pfam" id="PF12146"/>
    </source>
</evidence>
<comment type="caution">
    <text evidence="2">The sequence shown here is derived from an EMBL/GenBank/DDBJ whole genome shotgun (WGS) entry which is preliminary data.</text>
</comment>
<protein>
    <submittedName>
        <fullName evidence="2">Alpha/beta hydrolase</fullName>
    </submittedName>
</protein>
<dbReference type="PANTHER" id="PTHR46438:SF11">
    <property type="entry name" value="LIPASE-RELATED"/>
    <property type="match status" value="1"/>
</dbReference>
<organism evidence="2 3">
    <name type="scientific">Pedobacter frigiditerrae</name>
    <dbReference type="NCBI Taxonomy" id="2530452"/>
    <lineage>
        <taxon>Bacteria</taxon>
        <taxon>Pseudomonadati</taxon>
        <taxon>Bacteroidota</taxon>
        <taxon>Sphingobacteriia</taxon>
        <taxon>Sphingobacteriales</taxon>
        <taxon>Sphingobacteriaceae</taxon>
        <taxon>Pedobacter</taxon>
    </lineage>
</organism>
<feature type="domain" description="Serine aminopeptidase S33" evidence="1">
    <location>
        <begin position="68"/>
        <end position="236"/>
    </location>
</feature>
<dbReference type="InterPro" id="IPR022742">
    <property type="entry name" value="Hydrolase_4"/>
</dbReference>
<dbReference type="RefSeq" id="WP_131552589.1">
    <property type="nucleotide sequence ID" value="NZ_SJSK01000002.1"/>
</dbReference>
<accession>A0A4R0MWS4</accession>